<keyword evidence="3" id="KW-1185">Reference proteome</keyword>
<evidence type="ECO:0000313" key="2">
    <source>
        <dbReference type="EMBL" id="GGU54240.1"/>
    </source>
</evidence>
<evidence type="ECO:0000259" key="1">
    <source>
        <dbReference type="Pfam" id="PF11716"/>
    </source>
</evidence>
<sequence>MTEDIRAAVAAERREQAELLASLTEEQWNAPSLCAGWRVKEVVAHTTLPFRSSGGRVLLEMLRSAGRFNHASDRMARKDAAALSTNDLVNVLKANIDHPWTPPGGGPVGALSHDVIHGLDITVALKLNRKVPHERLKLVLDGMTPRSVRYFGADLGGKRLEATDMDWTFGAGEPVRGPAQELLLLICGRRLPEGSPLHAPAPSPRSSS</sequence>
<comment type="caution">
    <text evidence="2">The sequence shown here is derived from an EMBL/GenBank/DDBJ whole genome shotgun (WGS) entry which is preliminary data.</text>
</comment>
<accession>A0ABQ2UUF4</accession>
<dbReference type="InterPro" id="IPR024344">
    <property type="entry name" value="MDMPI_metal-binding"/>
</dbReference>
<name>A0ABQ2UUF4_9PSEU</name>
<proteinExistence type="predicted"/>
<gene>
    <name evidence="2" type="ORF">GCM10010178_53360</name>
</gene>
<dbReference type="Proteomes" id="UP000649573">
    <property type="component" value="Unassembled WGS sequence"/>
</dbReference>
<dbReference type="InterPro" id="IPR017517">
    <property type="entry name" value="Maleyloyr_isom"/>
</dbReference>
<dbReference type="Pfam" id="PF11716">
    <property type="entry name" value="MDMPI_N"/>
    <property type="match status" value="1"/>
</dbReference>
<evidence type="ECO:0000313" key="3">
    <source>
        <dbReference type="Proteomes" id="UP000649573"/>
    </source>
</evidence>
<protein>
    <recommendedName>
        <fullName evidence="1">Mycothiol-dependent maleylpyruvate isomerase metal-binding domain-containing protein</fullName>
    </recommendedName>
</protein>
<dbReference type="NCBIfam" id="TIGR03083">
    <property type="entry name" value="maleylpyruvate isomerase family mycothiol-dependent enzyme"/>
    <property type="match status" value="1"/>
</dbReference>
<dbReference type="SUPFAM" id="SSF109854">
    <property type="entry name" value="DinB/YfiT-like putative metalloenzymes"/>
    <property type="match status" value="1"/>
</dbReference>
<dbReference type="EMBL" id="BMRE01000026">
    <property type="protein sequence ID" value="GGU54240.1"/>
    <property type="molecule type" value="Genomic_DNA"/>
</dbReference>
<organism evidence="2 3">
    <name type="scientific">Lentzea flava</name>
    <dbReference type="NCBI Taxonomy" id="103732"/>
    <lineage>
        <taxon>Bacteria</taxon>
        <taxon>Bacillati</taxon>
        <taxon>Actinomycetota</taxon>
        <taxon>Actinomycetes</taxon>
        <taxon>Pseudonocardiales</taxon>
        <taxon>Pseudonocardiaceae</taxon>
        <taxon>Lentzea</taxon>
    </lineage>
</organism>
<dbReference type="RefSeq" id="WP_189256460.1">
    <property type="nucleotide sequence ID" value="NZ_BMRE01000026.1"/>
</dbReference>
<feature type="domain" description="Mycothiol-dependent maleylpyruvate isomerase metal-binding" evidence="1">
    <location>
        <begin position="10"/>
        <end position="93"/>
    </location>
</feature>
<reference evidence="3" key="1">
    <citation type="journal article" date="2019" name="Int. J. Syst. Evol. Microbiol.">
        <title>The Global Catalogue of Microorganisms (GCM) 10K type strain sequencing project: providing services to taxonomists for standard genome sequencing and annotation.</title>
        <authorList>
            <consortium name="The Broad Institute Genomics Platform"/>
            <consortium name="The Broad Institute Genome Sequencing Center for Infectious Disease"/>
            <person name="Wu L."/>
            <person name="Ma J."/>
        </authorList>
    </citation>
    <scope>NUCLEOTIDE SEQUENCE [LARGE SCALE GENOMIC DNA]</scope>
    <source>
        <strain evidence="3">JCM 3296</strain>
    </source>
</reference>
<dbReference type="Gene3D" id="1.20.120.450">
    <property type="entry name" value="dinb family like domain"/>
    <property type="match status" value="1"/>
</dbReference>
<dbReference type="InterPro" id="IPR034660">
    <property type="entry name" value="DinB/YfiT-like"/>
</dbReference>